<dbReference type="InterPro" id="IPR016176">
    <property type="entry name" value="Cbl-dep_enz_cat"/>
</dbReference>
<name>A0A1T4XYH5_9BACL</name>
<dbReference type="Pfam" id="PF02286">
    <property type="entry name" value="Dehydratase_LU"/>
    <property type="match status" value="1"/>
</dbReference>
<evidence type="ECO:0000313" key="3">
    <source>
        <dbReference type="Proteomes" id="UP000190042"/>
    </source>
</evidence>
<protein>
    <submittedName>
        <fullName evidence="2">Propanediol dehydratase large subunit</fullName>
    </submittedName>
</protein>
<dbReference type="RefSeq" id="WP_078817098.1">
    <property type="nucleotide sequence ID" value="NZ_FUYJ01000002.1"/>
</dbReference>
<dbReference type="GO" id="GO:0031419">
    <property type="term" value="F:cobalamin binding"/>
    <property type="evidence" value="ECO:0007669"/>
    <property type="project" value="InterPro"/>
</dbReference>
<dbReference type="SUPFAM" id="SSF51703">
    <property type="entry name" value="Cobalamin (vitamin B12)-dependent enzymes"/>
    <property type="match status" value="1"/>
</dbReference>
<organism evidence="2 3">
    <name type="scientific">Sporosarcina newyorkensis</name>
    <dbReference type="NCBI Taxonomy" id="759851"/>
    <lineage>
        <taxon>Bacteria</taxon>
        <taxon>Bacillati</taxon>
        <taxon>Bacillota</taxon>
        <taxon>Bacilli</taxon>
        <taxon>Bacillales</taxon>
        <taxon>Caryophanaceae</taxon>
        <taxon>Sporosarcina</taxon>
    </lineage>
</organism>
<dbReference type="EMBL" id="FUYJ01000002">
    <property type="protein sequence ID" value="SKA94612.1"/>
    <property type="molecule type" value="Genomic_DNA"/>
</dbReference>
<dbReference type="GO" id="GO:0016836">
    <property type="term" value="F:hydro-lyase activity"/>
    <property type="evidence" value="ECO:0007669"/>
    <property type="project" value="InterPro"/>
</dbReference>
<dbReference type="NCBIfam" id="NF011979">
    <property type="entry name" value="PRK15444.1"/>
    <property type="match status" value="1"/>
</dbReference>
<dbReference type="InterPro" id="IPR003206">
    <property type="entry name" value="Diol/glycerol_deHydtase_lsu"/>
</dbReference>
<accession>A0A1T4XYH5</accession>
<dbReference type="InterPro" id="IPR036999">
    <property type="entry name" value="Diol/glycerol_deHase_lsu_sf"/>
</dbReference>
<dbReference type="Gene3D" id="3.20.20.350">
    <property type="entry name" value="Diol/glycerol dehydratase, large subunit"/>
    <property type="match status" value="1"/>
</dbReference>
<proteinExistence type="predicted"/>
<evidence type="ECO:0000313" key="2">
    <source>
        <dbReference type="EMBL" id="SKA94612.1"/>
    </source>
</evidence>
<dbReference type="Proteomes" id="UP000190042">
    <property type="component" value="Unassembled WGS sequence"/>
</dbReference>
<dbReference type="AlphaFoldDB" id="A0A1T4XYH5"/>
<gene>
    <name evidence="2" type="ORF">SAMN04244570_1447</name>
</gene>
<sequence>MKPNPTAVRRSKRFQVLEDRPVNKDGFVHEWPEQGFVAMSSPNDPSPSIEIQDGRIVELDGKLRKDFDMLDQFIADYTIDVATANEMMNMESVDIARKLVDINVSRSEVLAIVKGLTPAKIVEVLNQLNVVEMMMALQKMRARKKPSNQCHVTNVRDNPVLMAADAAEAALRGFDEQETTVGVVRYAPFNALALLVGSQTVRGGILTQDALEEATELRLAMLGLTTYAETISIYGTESVFKDGDDTPWSKSFLASAYASRGSKMRFTSGTGSEVQMAGAEGKSMLYLEIRCIMMAKGAGVQGLQNGSISCIGIPAAVPSGIRAVLAENLATTMFDLEVASGNDQTFSHSEIRRSAKMLCQMLPGTDFVFSGYSAVPNSDNMFAGSNMDSSDLDDFLIIQRDMMVDGGLRPVEESEVIEVRYQAAKTMQVLFDELGFPAITEEEIDAATYANSSDDMPKRNVMEDLKAAESVLKEGITGLDVALALANRGYHQVAERIFNMLKQRVAGDYLHTSAIIDENNIVRSAVNNENDYTGPGTGYRMSEERWEEIKNIRQAISPSEY</sequence>
<keyword evidence="3" id="KW-1185">Reference proteome</keyword>
<feature type="domain" description="Diol/glycerol dehydratase large subunit" evidence="1">
    <location>
        <begin position="10"/>
        <end position="559"/>
    </location>
</feature>
<evidence type="ECO:0000259" key="1">
    <source>
        <dbReference type="Pfam" id="PF02286"/>
    </source>
</evidence>
<reference evidence="3" key="1">
    <citation type="submission" date="2017-02" db="EMBL/GenBank/DDBJ databases">
        <authorList>
            <person name="Varghese N."/>
            <person name="Submissions S."/>
        </authorList>
    </citation>
    <scope>NUCLEOTIDE SEQUENCE [LARGE SCALE GENOMIC DNA]</scope>
    <source>
        <strain evidence="3">DSM 23966</strain>
    </source>
</reference>